<protein>
    <submittedName>
        <fullName evidence="1">Uncharacterized protein</fullName>
    </submittedName>
</protein>
<sequence>MTVPVRYLRLDMDETTAADKYHVLSAIATEETAVYSSRHLMLRNHAVQTIIAMEITALPFLFYDLSKRGWGCHWQMAAVNEILKHNGLPEVKIPKIFWGRVRILQTYYVKYGLAHGYLKFNQRFNFWLKIYTWFLWQFWRAKMWRLQISS</sequence>
<reference evidence="1 2" key="1">
    <citation type="journal article" date="2015" name="Nature">
        <title>rRNA introns, odd ribosomes, and small enigmatic genomes across a large radiation of phyla.</title>
        <authorList>
            <person name="Brown C.T."/>
            <person name="Hug L.A."/>
            <person name="Thomas B.C."/>
            <person name="Sharon I."/>
            <person name="Castelle C.J."/>
            <person name="Singh A."/>
            <person name="Wilkins M.J."/>
            <person name="Williams K.H."/>
            <person name="Banfield J.F."/>
        </authorList>
    </citation>
    <scope>NUCLEOTIDE SEQUENCE [LARGE SCALE GENOMIC DNA]</scope>
</reference>
<dbReference type="Proteomes" id="UP000034752">
    <property type="component" value="Unassembled WGS sequence"/>
</dbReference>
<evidence type="ECO:0000313" key="2">
    <source>
        <dbReference type="Proteomes" id="UP000034752"/>
    </source>
</evidence>
<organism evidence="1 2">
    <name type="scientific">candidate division Kazan bacterium GW2011_GWA1_44_22</name>
    <dbReference type="NCBI Taxonomy" id="1620410"/>
    <lineage>
        <taxon>Bacteria</taxon>
        <taxon>Bacteria division Kazan-3B-28</taxon>
    </lineage>
</organism>
<name>A0A0G1I2B1_UNCK3</name>
<evidence type="ECO:0000313" key="1">
    <source>
        <dbReference type="EMBL" id="KKT52958.1"/>
    </source>
</evidence>
<dbReference type="AlphaFoldDB" id="A0A0G1I2B1"/>
<accession>A0A0G1I2B1</accession>
<proteinExistence type="predicted"/>
<dbReference type="EMBL" id="LCIJ01000005">
    <property type="protein sequence ID" value="KKT52958.1"/>
    <property type="molecule type" value="Genomic_DNA"/>
</dbReference>
<comment type="caution">
    <text evidence="1">The sequence shown here is derived from an EMBL/GenBank/DDBJ whole genome shotgun (WGS) entry which is preliminary data.</text>
</comment>
<gene>
    <name evidence="1" type="ORF">VE96_C0005G0047</name>
</gene>